<dbReference type="GO" id="GO:0006260">
    <property type="term" value="P:DNA replication"/>
    <property type="evidence" value="ECO:0007669"/>
    <property type="project" value="UniProtKB-UniRule"/>
</dbReference>
<dbReference type="Gene3D" id="3.40.50.300">
    <property type="entry name" value="P-loop containing nucleotide triphosphate hydrolases"/>
    <property type="match status" value="1"/>
</dbReference>
<keyword evidence="4 12" id="KW-0963">Cytoplasm</keyword>
<dbReference type="InterPro" id="IPR001238">
    <property type="entry name" value="DNA-binding_RecF"/>
</dbReference>
<evidence type="ECO:0000256" key="6">
    <source>
        <dbReference type="ARBA" id="ARBA00022741"/>
    </source>
</evidence>
<comment type="caution">
    <text evidence="15">The sequence shown here is derived from an EMBL/GenBank/DDBJ whole genome shotgun (WGS) entry which is preliminary data.</text>
</comment>
<dbReference type="PROSITE" id="PS00617">
    <property type="entry name" value="RECF_1"/>
    <property type="match status" value="1"/>
</dbReference>
<keyword evidence="5 12" id="KW-0235">DNA replication</keyword>
<dbReference type="PANTHER" id="PTHR32182">
    <property type="entry name" value="DNA REPLICATION AND REPAIR PROTEIN RECF"/>
    <property type="match status" value="1"/>
</dbReference>
<evidence type="ECO:0000256" key="9">
    <source>
        <dbReference type="ARBA" id="ARBA00023125"/>
    </source>
</evidence>
<organism evidence="15 16">
    <name type="scientific">Feifania hominis</name>
    <dbReference type="NCBI Taxonomy" id="2763660"/>
    <lineage>
        <taxon>Bacteria</taxon>
        <taxon>Bacillati</taxon>
        <taxon>Bacillota</taxon>
        <taxon>Clostridia</taxon>
        <taxon>Eubacteriales</taxon>
        <taxon>Feifaniaceae</taxon>
        <taxon>Feifania</taxon>
    </lineage>
</organism>
<dbReference type="InterPro" id="IPR027417">
    <property type="entry name" value="P-loop_NTPase"/>
</dbReference>
<comment type="similarity">
    <text evidence="2 12 13">Belongs to the RecF family.</text>
</comment>
<evidence type="ECO:0000256" key="11">
    <source>
        <dbReference type="ARBA" id="ARBA00023236"/>
    </source>
</evidence>
<dbReference type="GO" id="GO:0005524">
    <property type="term" value="F:ATP binding"/>
    <property type="evidence" value="ECO:0007669"/>
    <property type="project" value="UniProtKB-UniRule"/>
</dbReference>
<keyword evidence="9 12" id="KW-0238">DNA-binding</keyword>
<dbReference type="GO" id="GO:0005737">
    <property type="term" value="C:cytoplasm"/>
    <property type="evidence" value="ECO:0007669"/>
    <property type="project" value="UniProtKB-SubCell"/>
</dbReference>
<dbReference type="InterPro" id="IPR018078">
    <property type="entry name" value="DNA-binding_RecF_CS"/>
</dbReference>
<name>A0A926DEP2_9FIRM</name>
<evidence type="ECO:0000256" key="10">
    <source>
        <dbReference type="ARBA" id="ARBA00023204"/>
    </source>
</evidence>
<dbReference type="Pfam" id="PF02463">
    <property type="entry name" value="SMC_N"/>
    <property type="match status" value="1"/>
</dbReference>
<evidence type="ECO:0000256" key="12">
    <source>
        <dbReference type="HAMAP-Rule" id="MF_00365"/>
    </source>
</evidence>
<keyword evidence="11 12" id="KW-0742">SOS response</keyword>
<reference evidence="15" key="1">
    <citation type="submission" date="2020-08" db="EMBL/GenBank/DDBJ databases">
        <title>Genome public.</title>
        <authorList>
            <person name="Liu C."/>
            <person name="Sun Q."/>
        </authorList>
    </citation>
    <scope>NUCLEOTIDE SEQUENCE</scope>
    <source>
        <strain evidence="15">BX7</strain>
    </source>
</reference>
<dbReference type="SUPFAM" id="SSF52540">
    <property type="entry name" value="P-loop containing nucleoside triphosphate hydrolases"/>
    <property type="match status" value="1"/>
</dbReference>
<dbReference type="InterPro" id="IPR003395">
    <property type="entry name" value="RecF/RecN/SMC_N"/>
</dbReference>
<dbReference type="EMBL" id="JACRSP010000003">
    <property type="protein sequence ID" value="MBC8536467.1"/>
    <property type="molecule type" value="Genomic_DNA"/>
</dbReference>
<feature type="binding site" evidence="12">
    <location>
        <begin position="30"/>
        <end position="37"/>
    </location>
    <ligand>
        <name>ATP</name>
        <dbReference type="ChEBI" id="CHEBI:30616"/>
    </ligand>
</feature>
<proteinExistence type="inferred from homology"/>
<dbReference type="AlphaFoldDB" id="A0A926DEP2"/>
<evidence type="ECO:0000256" key="1">
    <source>
        <dbReference type="ARBA" id="ARBA00004496"/>
    </source>
</evidence>
<feature type="domain" description="RecF/RecN/SMC N-terminal" evidence="14">
    <location>
        <begin position="3"/>
        <end position="355"/>
    </location>
</feature>
<evidence type="ECO:0000313" key="16">
    <source>
        <dbReference type="Proteomes" id="UP000620366"/>
    </source>
</evidence>
<dbReference type="NCBIfam" id="TIGR00611">
    <property type="entry name" value="recf"/>
    <property type="match status" value="1"/>
</dbReference>
<evidence type="ECO:0000256" key="13">
    <source>
        <dbReference type="RuleBase" id="RU000578"/>
    </source>
</evidence>
<dbReference type="RefSeq" id="WP_249300311.1">
    <property type="nucleotide sequence ID" value="NZ_JACRSP010000003.1"/>
</dbReference>
<sequence length="374" mass="42161">MIVRELSLQNFRNIADCTLTLGEHSNVLFGSNAQGKTNLLEGIYLFSTGKSFRAGRERDLIRFGCDAATLTLRFQFQAREQQAQIRLFREGRKKEVTLNGVKLKTSEMLGSFSSVLFAPEHLNLVKEGPGERRRFLDFALSQLKPRYYAVLSAYQKTVAQKNALLKDMARFPQLGDTLGVWNEKLAANGAFLVMNRYQYLSRINTLAAGIHRDLSEGREELSLRYLGFHEGLDDSGYRDLGAITQAFRRALEERESEEIRAGVSLVGPHRDDFDILIGGESCRIFGSQGQQRSAVLSMKIAECEAARAVFGEYPVLLLDDILSELDPQRQSYILHHISGKQVVITTCDRDRFAGLAQQNLFEVENGTIRRQQGL</sequence>
<keyword evidence="7 12" id="KW-0227">DNA damage</keyword>
<evidence type="ECO:0000256" key="5">
    <source>
        <dbReference type="ARBA" id="ARBA00022705"/>
    </source>
</evidence>
<dbReference type="PANTHER" id="PTHR32182:SF0">
    <property type="entry name" value="DNA REPLICATION AND REPAIR PROTEIN RECF"/>
    <property type="match status" value="1"/>
</dbReference>
<accession>A0A926DEP2</accession>
<dbReference type="GO" id="GO:0006302">
    <property type="term" value="P:double-strand break repair"/>
    <property type="evidence" value="ECO:0007669"/>
    <property type="project" value="TreeGrafter"/>
</dbReference>
<evidence type="ECO:0000256" key="2">
    <source>
        <dbReference type="ARBA" id="ARBA00008016"/>
    </source>
</evidence>
<evidence type="ECO:0000256" key="4">
    <source>
        <dbReference type="ARBA" id="ARBA00022490"/>
    </source>
</evidence>
<dbReference type="HAMAP" id="MF_00365">
    <property type="entry name" value="RecF"/>
    <property type="match status" value="1"/>
</dbReference>
<evidence type="ECO:0000256" key="3">
    <source>
        <dbReference type="ARBA" id="ARBA00020170"/>
    </source>
</evidence>
<comment type="subcellular location">
    <subcellularLocation>
        <location evidence="1 12 13">Cytoplasm</location>
    </subcellularLocation>
</comment>
<dbReference type="GO" id="GO:0009432">
    <property type="term" value="P:SOS response"/>
    <property type="evidence" value="ECO:0007669"/>
    <property type="project" value="UniProtKB-UniRule"/>
</dbReference>
<gene>
    <name evidence="12 15" type="primary">recF</name>
    <name evidence="15" type="ORF">H8695_07185</name>
</gene>
<keyword evidence="8 12" id="KW-0067">ATP-binding</keyword>
<evidence type="ECO:0000256" key="7">
    <source>
        <dbReference type="ARBA" id="ARBA00022763"/>
    </source>
</evidence>
<evidence type="ECO:0000256" key="8">
    <source>
        <dbReference type="ARBA" id="ARBA00022840"/>
    </source>
</evidence>
<evidence type="ECO:0000259" key="14">
    <source>
        <dbReference type="Pfam" id="PF02463"/>
    </source>
</evidence>
<dbReference type="GO" id="GO:0003697">
    <property type="term" value="F:single-stranded DNA binding"/>
    <property type="evidence" value="ECO:0007669"/>
    <property type="project" value="UniProtKB-UniRule"/>
</dbReference>
<dbReference type="PROSITE" id="PS00618">
    <property type="entry name" value="RECF_2"/>
    <property type="match status" value="1"/>
</dbReference>
<protein>
    <recommendedName>
        <fullName evidence="3 12">DNA replication and repair protein RecF</fullName>
    </recommendedName>
</protein>
<dbReference type="GO" id="GO:0000731">
    <property type="term" value="P:DNA synthesis involved in DNA repair"/>
    <property type="evidence" value="ECO:0007669"/>
    <property type="project" value="TreeGrafter"/>
</dbReference>
<keyword evidence="10 12" id="KW-0234">DNA repair</keyword>
<keyword evidence="16" id="KW-1185">Reference proteome</keyword>
<comment type="function">
    <text evidence="12 13">The RecF protein is involved in DNA metabolism; it is required for DNA replication and normal SOS inducibility. RecF binds preferentially to single-stranded, linear DNA. It also seems to bind ATP.</text>
</comment>
<dbReference type="Gene3D" id="1.20.1050.90">
    <property type="entry name" value="RecF/RecN/SMC, N-terminal domain"/>
    <property type="match status" value="1"/>
</dbReference>
<keyword evidence="6 12" id="KW-0547">Nucleotide-binding</keyword>
<evidence type="ECO:0000313" key="15">
    <source>
        <dbReference type="EMBL" id="MBC8536467.1"/>
    </source>
</evidence>
<dbReference type="InterPro" id="IPR042174">
    <property type="entry name" value="RecF_2"/>
</dbReference>
<dbReference type="Proteomes" id="UP000620366">
    <property type="component" value="Unassembled WGS sequence"/>
</dbReference>